<sequence>MQDIIMVQNWPISCISIAGRIVGEYYNEEKDIVKLHIDDSSGADSVVIVEMTVGIFLHSRLAMDMCNYGKFVEANAHFRRGKTTVDNLQILCHSEQALGPDIVSWLKRIEYRESVLKKPWFFQPENKNKNTSGPVVCRFSQRELTKREERKKLQFGLQSSIGAGEEEEEKEEEDKDKEIPECVLEDSLVVNKTKYCDAGIASEIIDDRPVVNLPKESVDVEETLSFELAESVFKRKPHREVTTKEKVPVSFETEARVVDLFKNPTSKSNLKAKSLVKSLAKHSVVQVLSSQSIEETESLKHFDEITAQNKSRFVQLVKECLVVIIKHKFQTITLKELSLNRYVSSQIKAFAHSIYQSGMSKMGPSDLQYQILRRLRLYFRNSSLVVVVVDDDKEKEDKIESTAFKLIYDSLCKALKNFTTFDTMKYIAYVKHKRIVDDIDYKLVNFLIKYRLLETDDKSWKYQKATNSWYKV</sequence>
<evidence type="ECO:0000313" key="6">
    <source>
        <dbReference type="Proteomes" id="UP001202479"/>
    </source>
</evidence>
<comment type="caution">
    <text evidence="5">The sequence shown here is derived from an EMBL/GenBank/DDBJ whole genome shotgun (WGS) entry which is preliminary data.</text>
</comment>
<dbReference type="InterPro" id="IPR018856">
    <property type="entry name" value="Stn1_N"/>
</dbReference>
<dbReference type="RefSeq" id="XP_049178330.1">
    <property type="nucleotide sequence ID" value="XM_049326139.1"/>
</dbReference>
<dbReference type="Proteomes" id="UP001202479">
    <property type="component" value="Unassembled WGS sequence"/>
</dbReference>
<dbReference type="GO" id="GO:0000781">
    <property type="term" value="C:chromosome, telomeric region"/>
    <property type="evidence" value="ECO:0007669"/>
    <property type="project" value="UniProtKB-SubCell"/>
</dbReference>
<accession>A0AAI9STM4</accession>
<dbReference type="Pfam" id="PF10451">
    <property type="entry name" value="Stn1"/>
    <property type="match status" value="1"/>
</dbReference>
<feature type="domain" description="CST complex subunit Stn1 N-terminal" evidence="4">
    <location>
        <begin position="2"/>
        <end position="131"/>
    </location>
</feature>
<dbReference type="AlphaFoldDB" id="A0AAI9STM4"/>
<keyword evidence="6" id="KW-1185">Reference proteome</keyword>
<dbReference type="EMBL" id="JAHUZD010000143">
    <property type="protein sequence ID" value="KAI3402583.2"/>
    <property type="molecule type" value="Genomic_DNA"/>
</dbReference>
<evidence type="ECO:0000259" key="4">
    <source>
        <dbReference type="Pfam" id="PF10451"/>
    </source>
</evidence>
<keyword evidence="3" id="KW-0779">Telomere</keyword>
<evidence type="ECO:0000256" key="3">
    <source>
        <dbReference type="ARBA" id="ARBA00022895"/>
    </source>
</evidence>
<organism evidence="5 6">
    <name type="scientific">Candida oxycetoniae</name>
    <dbReference type="NCBI Taxonomy" id="497107"/>
    <lineage>
        <taxon>Eukaryota</taxon>
        <taxon>Fungi</taxon>
        <taxon>Dikarya</taxon>
        <taxon>Ascomycota</taxon>
        <taxon>Saccharomycotina</taxon>
        <taxon>Pichiomycetes</taxon>
        <taxon>Debaryomycetaceae</taxon>
        <taxon>Candida/Lodderomyces clade</taxon>
        <taxon>Candida</taxon>
    </lineage>
</organism>
<gene>
    <name evidence="5" type="ORF">KGF56_004675</name>
</gene>
<evidence type="ECO:0000313" key="5">
    <source>
        <dbReference type="EMBL" id="KAI3402583.2"/>
    </source>
</evidence>
<evidence type="ECO:0000256" key="2">
    <source>
        <dbReference type="ARBA" id="ARBA00022454"/>
    </source>
</evidence>
<name>A0AAI9STM4_9ASCO</name>
<dbReference type="Gene3D" id="2.40.50.1040">
    <property type="match status" value="1"/>
</dbReference>
<reference evidence="5" key="1">
    <citation type="journal article" date="2022" name="DNA Res.">
        <title>Genome analysis of five recently described species of the CUG-Ser clade uncovers Candida theae as a new hybrid lineage with pathogenic potential in the Candida parapsilosis species complex.</title>
        <authorList>
            <person name="Mixao V."/>
            <person name="Del Olmo V."/>
            <person name="Hegedusova E."/>
            <person name="Saus E."/>
            <person name="Pryszcz L."/>
            <person name="Cillingova A."/>
            <person name="Nosek J."/>
            <person name="Gabaldon T."/>
        </authorList>
    </citation>
    <scope>NUCLEOTIDE SEQUENCE</scope>
    <source>
        <strain evidence="5">CBS 10844</strain>
    </source>
</reference>
<dbReference type="GeneID" id="73382290"/>
<proteinExistence type="predicted"/>
<comment type="subcellular location">
    <subcellularLocation>
        <location evidence="1">Chromosome</location>
        <location evidence="1">Telomere</location>
    </subcellularLocation>
</comment>
<evidence type="ECO:0000256" key="1">
    <source>
        <dbReference type="ARBA" id="ARBA00004574"/>
    </source>
</evidence>
<protein>
    <recommendedName>
        <fullName evidence="4">CST complex subunit Stn1 N-terminal domain-containing protein</fullName>
    </recommendedName>
</protein>
<keyword evidence="2" id="KW-0158">Chromosome</keyword>